<dbReference type="EMBL" id="DUIH01000002">
    <property type="protein sequence ID" value="HIH69022.1"/>
    <property type="molecule type" value="Genomic_DNA"/>
</dbReference>
<reference evidence="1" key="1">
    <citation type="journal article" date="2020" name="bioRxiv">
        <title>A rank-normalized archaeal taxonomy based on genome phylogeny resolves widespread incomplete and uneven classifications.</title>
        <authorList>
            <person name="Rinke C."/>
            <person name="Chuvochina M."/>
            <person name="Mussig A.J."/>
            <person name="Chaumeil P.-A."/>
            <person name="Waite D.W."/>
            <person name="Whitman W.B."/>
            <person name="Parks D.H."/>
            <person name="Hugenholtz P."/>
        </authorList>
    </citation>
    <scope>NUCLEOTIDE SEQUENCE</scope>
    <source>
        <strain evidence="1">UBA12518</strain>
    </source>
</reference>
<gene>
    <name evidence="1" type="ORF">HA299_00105</name>
</gene>
<sequence>MKLLCGFSMTLTLGKGSELIKPYLLRRHREELELVHIPSRMPRVPYPSMGGRKSFKFH</sequence>
<evidence type="ECO:0000313" key="2">
    <source>
        <dbReference type="Proteomes" id="UP000600363"/>
    </source>
</evidence>
<dbReference type="Proteomes" id="UP000600363">
    <property type="component" value="Unassembled WGS sequence"/>
</dbReference>
<dbReference type="RefSeq" id="WP_157203008.1">
    <property type="nucleotide sequence ID" value="NZ_DUIH01000002.1"/>
</dbReference>
<comment type="caution">
    <text evidence="1">The sequence shown here is derived from an EMBL/GenBank/DDBJ whole genome shotgun (WGS) entry which is preliminary data.</text>
</comment>
<organism evidence="1 2">
    <name type="scientific">Methermicoccus shengliensis</name>
    <dbReference type="NCBI Taxonomy" id="660064"/>
    <lineage>
        <taxon>Archaea</taxon>
        <taxon>Methanobacteriati</taxon>
        <taxon>Methanobacteriota</taxon>
        <taxon>Stenosarchaea group</taxon>
        <taxon>Methanomicrobia</taxon>
        <taxon>Methanosarcinales</taxon>
        <taxon>Methermicoccaceae</taxon>
        <taxon>Methermicoccus</taxon>
    </lineage>
</organism>
<evidence type="ECO:0000313" key="1">
    <source>
        <dbReference type="EMBL" id="HIH69022.1"/>
    </source>
</evidence>
<protein>
    <submittedName>
        <fullName evidence="1">Uncharacterized protein</fullName>
    </submittedName>
</protein>
<proteinExistence type="predicted"/>
<accession>A0A832RTH8</accession>
<name>A0A832RTH8_9EURY</name>
<dbReference type="AlphaFoldDB" id="A0A832RTH8"/>